<dbReference type="PROSITE" id="PS01159">
    <property type="entry name" value="WW_DOMAIN_1"/>
    <property type="match status" value="2"/>
</dbReference>
<reference evidence="3" key="3">
    <citation type="submission" date="2025-09" db="UniProtKB">
        <authorList>
            <consortium name="Ensembl"/>
        </authorList>
    </citation>
    <scope>IDENTIFICATION</scope>
</reference>
<feature type="compositionally biased region" description="Low complexity" evidence="2">
    <location>
        <begin position="36"/>
        <end position="45"/>
    </location>
</feature>
<dbReference type="GO" id="GO:0005096">
    <property type="term" value="F:GTPase activator activity"/>
    <property type="evidence" value="ECO:0007669"/>
    <property type="project" value="UniProtKB-KW"/>
</dbReference>
<dbReference type="PANTHER" id="PTHR23176">
    <property type="entry name" value="RHO/RAC/CDC GTPASE-ACTIVATING PROTEIN"/>
    <property type="match status" value="1"/>
</dbReference>
<organism evidence="3 4">
    <name type="scientific">Corvus moneduloides</name>
    <name type="common">New Caledonian crow</name>
    <dbReference type="NCBI Taxonomy" id="1196302"/>
    <lineage>
        <taxon>Eukaryota</taxon>
        <taxon>Metazoa</taxon>
        <taxon>Chordata</taxon>
        <taxon>Craniata</taxon>
        <taxon>Vertebrata</taxon>
        <taxon>Euteleostomi</taxon>
        <taxon>Archelosauria</taxon>
        <taxon>Archosauria</taxon>
        <taxon>Dinosauria</taxon>
        <taxon>Saurischia</taxon>
        <taxon>Theropoda</taxon>
        <taxon>Coelurosauria</taxon>
        <taxon>Aves</taxon>
        <taxon>Neognathae</taxon>
        <taxon>Neoaves</taxon>
        <taxon>Telluraves</taxon>
        <taxon>Australaves</taxon>
        <taxon>Passeriformes</taxon>
        <taxon>Corvoidea</taxon>
        <taxon>Corvidae</taxon>
        <taxon>Corvus</taxon>
    </lineage>
</organism>
<dbReference type="SUPFAM" id="SSF50729">
    <property type="entry name" value="PH domain-like"/>
    <property type="match status" value="1"/>
</dbReference>
<dbReference type="GO" id="GO:0005737">
    <property type="term" value="C:cytoplasm"/>
    <property type="evidence" value="ECO:0007669"/>
    <property type="project" value="TreeGrafter"/>
</dbReference>
<dbReference type="SMART" id="SM00456">
    <property type="entry name" value="WW"/>
    <property type="match status" value="2"/>
</dbReference>
<dbReference type="PANTHER" id="PTHR23176:SF104">
    <property type="entry name" value="RHO GTPASE-ACTIVATING PROTEIN 27"/>
    <property type="match status" value="1"/>
</dbReference>
<keyword evidence="1" id="KW-0343">GTPase activation</keyword>
<evidence type="ECO:0000313" key="4">
    <source>
        <dbReference type="Proteomes" id="UP000694553"/>
    </source>
</evidence>
<dbReference type="Gene3D" id="2.20.70.10">
    <property type="match status" value="2"/>
</dbReference>
<feature type="region of interest" description="Disordered" evidence="2">
    <location>
        <begin position="122"/>
        <end position="163"/>
    </location>
</feature>
<dbReference type="SUPFAM" id="SSF51045">
    <property type="entry name" value="WW domain"/>
    <property type="match status" value="2"/>
</dbReference>
<dbReference type="CDD" id="cd00201">
    <property type="entry name" value="WW"/>
    <property type="match status" value="2"/>
</dbReference>
<dbReference type="Pfam" id="PF00397">
    <property type="entry name" value="WW"/>
    <property type="match status" value="2"/>
</dbReference>
<name>A0A8U7NB85_CORMO</name>
<evidence type="ECO:0000256" key="2">
    <source>
        <dbReference type="SAM" id="MobiDB-lite"/>
    </source>
</evidence>
<reference evidence="3" key="2">
    <citation type="submission" date="2025-08" db="UniProtKB">
        <authorList>
            <consortium name="Ensembl"/>
        </authorList>
    </citation>
    <scope>IDENTIFICATION</scope>
</reference>
<keyword evidence="4" id="KW-1185">Reference proteome</keyword>
<dbReference type="OMA" id="NPWDRAR"/>
<feature type="region of interest" description="Disordered" evidence="2">
    <location>
        <begin position="1"/>
        <end position="22"/>
    </location>
</feature>
<sequence>AADISAEVVGVHGLGANDETPDPIYLNIQELREEAAAASSAPEEPGGSVSDWETHTDTDSGHLFYYNPVTGETTWDCPFGQAADGVSPAASPASSLAHSPELPEWEQHVDQGSGQTFFYNSVTGETSWDPPTAGDTGSPREMHPGGTRYGPMEQRPPTPETDYPDLSPDELECYPEEDYSPVGSYDQGASLCLSPRRPEELGSPPGWYGHSHPEGIVFYPEDWDRTEDGKGEHAARGTQPAPTLAPGRAGGKFDTPTFTFQFKSLEKAGVLNRTKTLDRGKRLRKNWSSSWTVLEGGILTFFKDSKHSAASALVRAPMASGQGSSCGVGPEPMGLGPEPMGLGQNPWDRARTHGTGPEPLGLGQNPWDRARTHGTGQGLTGCGQHL</sequence>
<feature type="compositionally biased region" description="Basic and acidic residues" evidence="2">
    <location>
        <begin position="225"/>
        <end position="235"/>
    </location>
</feature>
<dbReference type="AlphaFoldDB" id="A0A8U7NB85"/>
<feature type="region of interest" description="Disordered" evidence="2">
    <location>
        <begin position="225"/>
        <end position="249"/>
    </location>
</feature>
<dbReference type="InterPro" id="IPR050729">
    <property type="entry name" value="Rho-GAP"/>
</dbReference>
<reference evidence="4" key="1">
    <citation type="submission" date="2019-10" db="EMBL/GenBank/DDBJ databases">
        <title>Corvus moneduloides (New Caledonian crow) genome, bCorMon1, primary haplotype.</title>
        <authorList>
            <person name="Rutz C."/>
            <person name="Fungtammasan C."/>
            <person name="Mountcastle J."/>
            <person name="Formenti G."/>
            <person name="Chow W."/>
            <person name="Howe K."/>
            <person name="Steele M.P."/>
            <person name="Fernandes J."/>
            <person name="Gilbert M.T.P."/>
            <person name="Fedrigo O."/>
            <person name="Jarvis E.D."/>
            <person name="Gemmell N."/>
        </authorList>
    </citation>
    <scope>NUCLEOTIDE SEQUENCE [LARGE SCALE GENOMIC DNA]</scope>
</reference>
<dbReference type="InterPro" id="IPR001202">
    <property type="entry name" value="WW_dom"/>
</dbReference>
<feature type="region of interest" description="Disordered" evidence="2">
    <location>
        <begin position="34"/>
        <end position="55"/>
    </location>
</feature>
<dbReference type="PROSITE" id="PS50020">
    <property type="entry name" value="WW_DOMAIN_2"/>
    <property type="match status" value="2"/>
</dbReference>
<evidence type="ECO:0000313" key="3">
    <source>
        <dbReference type="Ensembl" id="ENSCMUP00000031500.1"/>
    </source>
</evidence>
<proteinExistence type="predicted"/>
<evidence type="ECO:0000256" key="1">
    <source>
        <dbReference type="ARBA" id="ARBA00022468"/>
    </source>
</evidence>
<dbReference type="InterPro" id="IPR011993">
    <property type="entry name" value="PH-like_dom_sf"/>
</dbReference>
<protein>
    <submittedName>
        <fullName evidence="3">Uncharacterized protein</fullName>
    </submittedName>
</protein>
<dbReference type="InterPro" id="IPR036020">
    <property type="entry name" value="WW_dom_sf"/>
</dbReference>
<accession>A0A8U7NB85</accession>
<dbReference type="Gene3D" id="2.30.29.30">
    <property type="entry name" value="Pleckstrin-homology domain (PH domain)/Phosphotyrosine-binding domain (PTB)"/>
    <property type="match status" value="1"/>
</dbReference>
<dbReference type="Proteomes" id="UP000694553">
    <property type="component" value="Unassembled WGS sequence"/>
</dbReference>
<dbReference type="Ensembl" id="ENSCMUT00000034698.1">
    <property type="protein sequence ID" value="ENSCMUP00000031500.1"/>
    <property type="gene ID" value="ENSCMUG00000019524.1"/>
</dbReference>